<keyword evidence="2" id="KW-0472">Membrane</keyword>
<gene>
    <name evidence="3" type="ORF">DEF21_00160</name>
    <name evidence="4" type="ORF">DHR80_02205</name>
</gene>
<dbReference type="Proteomes" id="UP000264753">
    <property type="component" value="Unassembled WGS sequence"/>
</dbReference>
<dbReference type="RefSeq" id="WP_102784788.1">
    <property type="nucleotide sequence ID" value="NZ_DOOG01000004.1"/>
</dbReference>
<dbReference type="EMBL" id="DPOP01000020">
    <property type="protein sequence ID" value="HCW66022.1"/>
    <property type="molecule type" value="Genomic_DNA"/>
</dbReference>
<evidence type="ECO:0000313" key="6">
    <source>
        <dbReference type="Proteomes" id="UP000264753"/>
    </source>
</evidence>
<feature type="transmembrane region" description="Helical" evidence="2">
    <location>
        <begin position="25"/>
        <end position="46"/>
    </location>
</feature>
<evidence type="ECO:0000256" key="1">
    <source>
        <dbReference type="SAM" id="MobiDB-lite"/>
    </source>
</evidence>
<feature type="transmembrane region" description="Helical" evidence="2">
    <location>
        <begin position="66"/>
        <end position="92"/>
    </location>
</feature>
<name>A0A358HM92_9PROT</name>
<comment type="caution">
    <text evidence="3">The sequence shown here is derived from an EMBL/GenBank/DDBJ whole genome shotgun (WGS) entry which is preliminary data.</text>
</comment>
<evidence type="ECO:0000256" key="2">
    <source>
        <dbReference type="SAM" id="Phobius"/>
    </source>
</evidence>
<dbReference type="Proteomes" id="UP000264179">
    <property type="component" value="Unassembled WGS sequence"/>
</dbReference>
<reference evidence="5 6" key="1">
    <citation type="journal article" date="2018" name="Nat. Biotechnol.">
        <title>A standardized bacterial taxonomy based on genome phylogeny substantially revises the tree of life.</title>
        <authorList>
            <person name="Parks D.H."/>
            <person name="Chuvochina M."/>
            <person name="Waite D.W."/>
            <person name="Rinke C."/>
            <person name="Skarshewski A."/>
            <person name="Chaumeil P.A."/>
            <person name="Hugenholtz P."/>
        </authorList>
    </citation>
    <scope>NUCLEOTIDE SEQUENCE [LARGE SCALE GENOMIC DNA]</scope>
    <source>
        <strain evidence="3">UBA8707</strain>
        <strain evidence="4">UBA9881</strain>
    </source>
</reference>
<feature type="region of interest" description="Disordered" evidence="1">
    <location>
        <begin position="117"/>
        <end position="145"/>
    </location>
</feature>
<keyword evidence="2" id="KW-1133">Transmembrane helix</keyword>
<dbReference type="AlphaFoldDB" id="A0A358HM92"/>
<keyword evidence="2" id="KW-0812">Transmembrane</keyword>
<feature type="compositionally biased region" description="Basic and acidic residues" evidence="1">
    <location>
        <begin position="117"/>
        <end position="127"/>
    </location>
</feature>
<proteinExistence type="predicted"/>
<evidence type="ECO:0000313" key="4">
    <source>
        <dbReference type="EMBL" id="HCW66022.1"/>
    </source>
</evidence>
<dbReference type="EMBL" id="DOOG01000004">
    <property type="protein sequence ID" value="HBU96303.1"/>
    <property type="molecule type" value="Genomic_DNA"/>
</dbReference>
<organism evidence="3 6">
    <name type="scientific">Thalassospira lucentensis</name>
    <dbReference type="NCBI Taxonomy" id="168935"/>
    <lineage>
        <taxon>Bacteria</taxon>
        <taxon>Pseudomonadati</taxon>
        <taxon>Pseudomonadota</taxon>
        <taxon>Alphaproteobacteria</taxon>
        <taxon>Rhodospirillales</taxon>
        <taxon>Thalassospiraceae</taxon>
        <taxon>Thalassospira</taxon>
    </lineage>
</organism>
<protein>
    <submittedName>
        <fullName evidence="3">Uncharacterized protein</fullName>
    </submittedName>
</protein>
<sequence>MENSLREAAIAHAPFFITAPGETDILFHGIAWFVVLAVFALGAFYLTLHALPEKLAHHANHTQIQLIGVLTLLALFTHNGVFWVAALVLAVVRFPDFISPIQAIADSLKTIARNKGEFGDSTRHEPVTEASVTPDMTQQENPKDV</sequence>
<evidence type="ECO:0000313" key="5">
    <source>
        <dbReference type="Proteomes" id="UP000264179"/>
    </source>
</evidence>
<evidence type="ECO:0000313" key="3">
    <source>
        <dbReference type="EMBL" id="HBU96303.1"/>
    </source>
</evidence>
<feature type="compositionally biased region" description="Polar residues" evidence="1">
    <location>
        <begin position="130"/>
        <end position="145"/>
    </location>
</feature>
<accession>A0A358HM92</accession>